<dbReference type="SUPFAM" id="SSF52972">
    <property type="entry name" value="ITPase-like"/>
    <property type="match status" value="1"/>
</dbReference>
<dbReference type="PIRSF" id="PIRSF006305">
    <property type="entry name" value="Maf"/>
    <property type="match status" value="1"/>
</dbReference>
<evidence type="ECO:0000256" key="3">
    <source>
        <dbReference type="ARBA" id="ARBA00022801"/>
    </source>
</evidence>
<keyword evidence="2" id="KW-0963">Cytoplasm</keyword>
<name>A0A956NEK9_UNCEI</name>
<dbReference type="EMBL" id="JAGQHS010000023">
    <property type="protein sequence ID" value="MCA9755459.1"/>
    <property type="molecule type" value="Genomic_DNA"/>
</dbReference>
<protein>
    <submittedName>
        <fullName evidence="4">Maf family protein</fullName>
    </submittedName>
</protein>
<keyword evidence="3" id="KW-0378">Hydrolase</keyword>
<reference evidence="4" key="2">
    <citation type="journal article" date="2021" name="Microbiome">
        <title>Successional dynamics and alternative stable states in a saline activated sludge microbial community over 9 years.</title>
        <authorList>
            <person name="Wang Y."/>
            <person name="Ye J."/>
            <person name="Ju F."/>
            <person name="Liu L."/>
            <person name="Boyd J.A."/>
            <person name="Deng Y."/>
            <person name="Parks D.H."/>
            <person name="Jiang X."/>
            <person name="Yin X."/>
            <person name="Woodcroft B.J."/>
            <person name="Tyson G.W."/>
            <person name="Hugenholtz P."/>
            <person name="Polz M.F."/>
            <person name="Zhang T."/>
        </authorList>
    </citation>
    <scope>NUCLEOTIDE SEQUENCE</scope>
    <source>
        <strain evidence="4">HKST-UBA02</strain>
    </source>
</reference>
<dbReference type="PANTHER" id="PTHR43213:SF10">
    <property type="entry name" value="7-METHYL-GTP PYROPHOSPHATASE"/>
    <property type="match status" value="1"/>
</dbReference>
<dbReference type="HAMAP" id="MF_00528">
    <property type="entry name" value="Maf"/>
    <property type="match status" value="1"/>
</dbReference>
<comment type="subcellular location">
    <subcellularLocation>
        <location evidence="1">Cytoplasm</location>
    </subcellularLocation>
</comment>
<dbReference type="CDD" id="cd00555">
    <property type="entry name" value="Maf"/>
    <property type="match status" value="1"/>
</dbReference>
<evidence type="ECO:0000313" key="5">
    <source>
        <dbReference type="Proteomes" id="UP000739538"/>
    </source>
</evidence>
<evidence type="ECO:0000256" key="1">
    <source>
        <dbReference type="ARBA" id="ARBA00004496"/>
    </source>
</evidence>
<dbReference type="Proteomes" id="UP000739538">
    <property type="component" value="Unassembled WGS sequence"/>
</dbReference>
<dbReference type="InterPro" id="IPR003697">
    <property type="entry name" value="Maf-like"/>
</dbReference>
<dbReference type="PANTHER" id="PTHR43213">
    <property type="entry name" value="BIFUNCTIONAL DTTP/UTP PYROPHOSPHATASE/METHYLTRANSFERASE PROTEIN-RELATED"/>
    <property type="match status" value="1"/>
</dbReference>
<evidence type="ECO:0000313" key="4">
    <source>
        <dbReference type="EMBL" id="MCA9755459.1"/>
    </source>
</evidence>
<organism evidence="4 5">
    <name type="scientific">Eiseniibacteriota bacterium</name>
    <dbReference type="NCBI Taxonomy" id="2212470"/>
    <lineage>
        <taxon>Bacteria</taxon>
        <taxon>Candidatus Eiseniibacteriota</taxon>
    </lineage>
</organism>
<feature type="non-terminal residue" evidence="4">
    <location>
        <position position="191"/>
    </location>
</feature>
<dbReference type="InterPro" id="IPR029001">
    <property type="entry name" value="ITPase-like_fam"/>
</dbReference>
<accession>A0A956NEK9</accession>
<dbReference type="GO" id="GO:0005737">
    <property type="term" value="C:cytoplasm"/>
    <property type="evidence" value="ECO:0007669"/>
    <property type="project" value="UniProtKB-SubCell"/>
</dbReference>
<reference evidence="4" key="1">
    <citation type="submission" date="2020-04" db="EMBL/GenBank/DDBJ databases">
        <authorList>
            <person name="Zhang T."/>
        </authorList>
    </citation>
    <scope>NUCLEOTIDE SEQUENCE</scope>
    <source>
        <strain evidence="4">HKST-UBA02</strain>
    </source>
</reference>
<proteinExistence type="inferred from homology"/>
<evidence type="ECO:0000256" key="2">
    <source>
        <dbReference type="ARBA" id="ARBA00022490"/>
    </source>
</evidence>
<sequence length="191" mass="20982">MRPKGIVLASTSPYRRDLLSRLGFPFRCVSPAYEERRFDTRDDMTPAAAAAIALEHALGKAQSLGPSSRDELVIASDQVCECEGRILEKAGTEERAVRQLLYLSGKEHRLHTAVAVLRVPDGGPDGTGHGVVTTRVRMRPLTEAQIRFYVSKERPLDSAGSYYSETLGIALFERFETPDPTAIIGLPLTLV</sequence>
<dbReference type="Pfam" id="PF02545">
    <property type="entry name" value="Maf"/>
    <property type="match status" value="1"/>
</dbReference>
<dbReference type="GO" id="GO:0047429">
    <property type="term" value="F:nucleoside triphosphate diphosphatase activity"/>
    <property type="evidence" value="ECO:0007669"/>
    <property type="project" value="InterPro"/>
</dbReference>
<gene>
    <name evidence="4" type="ORF">KDA27_06635</name>
</gene>
<comment type="caution">
    <text evidence="4">The sequence shown here is derived from an EMBL/GenBank/DDBJ whole genome shotgun (WGS) entry which is preliminary data.</text>
</comment>
<dbReference type="Gene3D" id="3.90.950.10">
    <property type="match status" value="1"/>
</dbReference>
<dbReference type="AlphaFoldDB" id="A0A956NEK9"/>